<feature type="compositionally biased region" description="Low complexity" evidence="6">
    <location>
        <begin position="448"/>
        <end position="500"/>
    </location>
</feature>
<dbReference type="GO" id="GO:0008270">
    <property type="term" value="F:zinc ion binding"/>
    <property type="evidence" value="ECO:0007669"/>
    <property type="project" value="UniProtKB-KW"/>
</dbReference>
<dbReference type="SMART" id="SM00547">
    <property type="entry name" value="ZnF_RBZ"/>
    <property type="match status" value="2"/>
</dbReference>
<dbReference type="EMBL" id="BSXU01002732">
    <property type="protein sequence ID" value="GMG39198.1"/>
    <property type="molecule type" value="Genomic_DNA"/>
</dbReference>
<accession>A0A9W6Z1N1</accession>
<dbReference type="AlphaFoldDB" id="A0A9W6Z1N1"/>
<dbReference type="InterPro" id="IPR001876">
    <property type="entry name" value="Znf_RanBP2"/>
</dbReference>
<feature type="region of interest" description="Disordered" evidence="6">
    <location>
        <begin position="447"/>
        <end position="535"/>
    </location>
</feature>
<feature type="domain" description="RanBP2-type" evidence="8">
    <location>
        <begin position="409"/>
        <end position="438"/>
    </location>
</feature>
<dbReference type="Proteomes" id="UP001165063">
    <property type="component" value="Unassembled WGS sequence"/>
</dbReference>
<dbReference type="InterPro" id="IPR000504">
    <property type="entry name" value="RRM_dom"/>
</dbReference>
<dbReference type="InterPro" id="IPR036397">
    <property type="entry name" value="RNaseH_sf"/>
</dbReference>
<dbReference type="InterPro" id="IPR036443">
    <property type="entry name" value="Znf_RanBP2_sf"/>
</dbReference>
<feature type="compositionally biased region" description="Low complexity" evidence="6">
    <location>
        <begin position="616"/>
        <end position="635"/>
    </location>
</feature>
<dbReference type="PROSITE" id="PS50199">
    <property type="entry name" value="ZF_RANBP2_2"/>
    <property type="match status" value="2"/>
</dbReference>
<keyword evidence="4" id="KW-0694">RNA-binding</keyword>
<dbReference type="SUPFAM" id="SSF53098">
    <property type="entry name" value="Ribonuclease H-like"/>
    <property type="match status" value="1"/>
</dbReference>
<keyword evidence="3" id="KW-0862">Zinc</keyword>
<evidence type="ECO:0000256" key="3">
    <source>
        <dbReference type="ARBA" id="ARBA00022833"/>
    </source>
</evidence>
<evidence type="ECO:0000259" key="7">
    <source>
        <dbReference type="PROSITE" id="PS50102"/>
    </source>
</evidence>
<evidence type="ECO:0000256" key="1">
    <source>
        <dbReference type="ARBA" id="ARBA00022723"/>
    </source>
</evidence>
<dbReference type="PANTHER" id="PTHR23044:SF61">
    <property type="entry name" value="3'-5' EXORIBONUCLEASE 1-RELATED"/>
    <property type="match status" value="1"/>
</dbReference>
<dbReference type="InterPro" id="IPR012677">
    <property type="entry name" value="Nucleotide-bd_a/b_plait_sf"/>
</dbReference>
<dbReference type="InterPro" id="IPR012337">
    <property type="entry name" value="RNaseH-like_sf"/>
</dbReference>
<comment type="caution">
    <text evidence="9">The sequence shown here is derived from an EMBL/GenBank/DDBJ whole genome shotgun (WGS) entry which is preliminary data.</text>
</comment>
<dbReference type="GO" id="GO:0003723">
    <property type="term" value="F:RNA binding"/>
    <property type="evidence" value="ECO:0007669"/>
    <property type="project" value="UniProtKB-UniRule"/>
</dbReference>
<feature type="compositionally biased region" description="Low complexity" evidence="6">
    <location>
        <begin position="509"/>
        <end position="535"/>
    </location>
</feature>
<feature type="region of interest" description="Disordered" evidence="6">
    <location>
        <begin position="323"/>
        <end position="346"/>
    </location>
</feature>
<dbReference type="PROSITE" id="PS50102">
    <property type="entry name" value="RRM"/>
    <property type="match status" value="1"/>
</dbReference>
<feature type="compositionally biased region" description="Low complexity" evidence="6">
    <location>
        <begin position="643"/>
        <end position="660"/>
    </location>
</feature>
<dbReference type="InterPro" id="IPR051274">
    <property type="entry name" value="3-5_Exoribonuclease"/>
</dbReference>
<dbReference type="SMART" id="SM00360">
    <property type="entry name" value="RRM"/>
    <property type="match status" value="1"/>
</dbReference>
<keyword evidence="1" id="KW-0479">Metal-binding</keyword>
<feature type="domain" description="RRM" evidence="7">
    <location>
        <begin position="283"/>
        <end position="388"/>
    </location>
</feature>
<reference evidence="9" key="1">
    <citation type="submission" date="2023-04" db="EMBL/GenBank/DDBJ databases">
        <title>Ambrosiozyma monospora NBRC 1965.</title>
        <authorList>
            <person name="Ichikawa N."/>
            <person name="Sato H."/>
            <person name="Tonouchi N."/>
        </authorList>
    </citation>
    <scope>NUCLEOTIDE SEQUENCE</scope>
    <source>
        <strain evidence="9">NBRC 1965</strain>
    </source>
</reference>
<gene>
    <name evidence="9" type="ORF">Amon01_000514300</name>
</gene>
<dbReference type="SUPFAM" id="SSF90209">
    <property type="entry name" value="Ran binding protein zinc finger-like"/>
    <property type="match status" value="2"/>
</dbReference>
<keyword evidence="10" id="KW-1185">Reference proteome</keyword>
<evidence type="ECO:0000256" key="4">
    <source>
        <dbReference type="PROSITE-ProRule" id="PRU00176"/>
    </source>
</evidence>
<feature type="compositionally biased region" description="Low complexity" evidence="6">
    <location>
        <begin position="325"/>
        <end position="346"/>
    </location>
</feature>
<dbReference type="PANTHER" id="PTHR23044">
    <property type="entry name" value="3'-5' EXONUCLEASE ERI1-RELATED"/>
    <property type="match status" value="1"/>
</dbReference>
<evidence type="ECO:0000259" key="8">
    <source>
        <dbReference type="PROSITE" id="PS50199"/>
    </source>
</evidence>
<dbReference type="OrthoDB" id="448399at2759"/>
<name>A0A9W6Z1N1_AMBMO</name>
<evidence type="ECO:0000313" key="9">
    <source>
        <dbReference type="EMBL" id="GMG39198.1"/>
    </source>
</evidence>
<keyword evidence="2 5" id="KW-0863">Zinc-finger</keyword>
<evidence type="ECO:0000256" key="5">
    <source>
        <dbReference type="PROSITE-ProRule" id="PRU00322"/>
    </source>
</evidence>
<dbReference type="PROSITE" id="PS01358">
    <property type="entry name" value="ZF_RANBP2_1"/>
    <property type="match status" value="2"/>
</dbReference>
<protein>
    <submittedName>
        <fullName evidence="9">Unnamed protein product</fullName>
    </submittedName>
</protein>
<dbReference type="Gene3D" id="4.10.1060.10">
    <property type="entry name" value="Zinc finger, RanBP2-type"/>
    <property type="match status" value="2"/>
</dbReference>
<evidence type="ECO:0000256" key="2">
    <source>
        <dbReference type="ARBA" id="ARBA00022771"/>
    </source>
</evidence>
<organism evidence="9 10">
    <name type="scientific">Ambrosiozyma monospora</name>
    <name type="common">Yeast</name>
    <name type="synonym">Endomycopsis monosporus</name>
    <dbReference type="NCBI Taxonomy" id="43982"/>
    <lineage>
        <taxon>Eukaryota</taxon>
        <taxon>Fungi</taxon>
        <taxon>Dikarya</taxon>
        <taxon>Ascomycota</taxon>
        <taxon>Saccharomycotina</taxon>
        <taxon>Pichiomycetes</taxon>
        <taxon>Pichiales</taxon>
        <taxon>Pichiaceae</taxon>
        <taxon>Ambrosiozyma</taxon>
    </lineage>
</organism>
<dbReference type="InterPro" id="IPR035979">
    <property type="entry name" value="RBD_domain_sf"/>
</dbReference>
<dbReference type="FunFam" id="4.10.1060.10:FF:000024">
    <property type="entry name" value="RNA-binding protein"/>
    <property type="match status" value="1"/>
</dbReference>
<dbReference type="SUPFAM" id="SSF54928">
    <property type="entry name" value="RNA-binding domain, RBD"/>
    <property type="match status" value="1"/>
</dbReference>
<feature type="domain" description="RanBP2-type" evidence="8">
    <location>
        <begin position="539"/>
        <end position="570"/>
    </location>
</feature>
<sequence length="778" mass="86006">MSGSPTIPLPTHAHAASLTPALPLPDTNASTIPNNVLPATNQPASVYIVTQISTTAEEPSQTVSKDSSEIIEVAWSLVDSASLTQIDKGACLIKPINTPISPLCTSTTTLTWDSVKNAGSLKDAVEIFDKSIEKHILSENRPFSFVTFNSWDLRMKLPKESREKSIQLPRYLEYARLFDLKKEFVKLEEYLHPDFFTSNTLKQVTLNQVISTLDVSLSDIKPVNESYADSFNLSTPRRAGDDVQIMVKVLTKLIQTAPVHLSLLKRPHDLGLDLNQFYTENSRILYMTNLPVDTTQSELESWFTQFGGRPIAFWTIRNPGANDMNNGSNGGSNHSSRSNSINGASANSNKPTCSGFAIFSSHEEAVDSLGMTGRVLNDRVIEVQPSSVKVLDKAKDILTPFPSSKNRPRPGDWTCPSCGFSNFQRRTACFRCSFPAASAAAIQGSIFGGNNSNNNNNNNNNNMNKINYHNNNNNNNNGTGNMNFMSHQQQNMHHNNNVGNKNHHHNQHHSNNSTSNNYNNNRQGQNNHSHNNSSNVPFRAGDWKCINENCAYHNFAKNICCLKCGAPRVQSAILNGHSHEQHHQHNMLHNQNSGQATNDPYNLLNQQFQRVSNLQQATQKNNLRQQQQMQQEPMQLPTPPATQQLYQQSQQHQQQQKQFSGPQFQLDLQRTVSMPNSSSSNTPVFQPLLSSQTNTPNFGSTNFDDLKNLANRIGGLNLNFNGGVQQQQSQQQVAMNTGNSLPLGLYSNLTGGSATTNASGLNGSSLNLNMGGEGSKDY</sequence>
<dbReference type="Pfam" id="PF00641">
    <property type="entry name" value="Zn_ribbon_RanBP"/>
    <property type="match status" value="2"/>
</dbReference>
<proteinExistence type="predicted"/>
<feature type="region of interest" description="Disordered" evidence="6">
    <location>
        <begin position="580"/>
        <end position="599"/>
    </location>
</feature>
<dbReference type="Gene3D" id="3.30.70.330">
    <property type="match status" value="1"/>
</dbReference>
<evidence type="ECO:0000256" key="6">
    <source>
        <dbReference type="SAM" id="MobiDB-lite"/>
    </source>
</evidence>
<feature type="region of interest" description="Disordered" evidence="6">
    <location>
        <begin position="616"/>
        <end position="660"/>
    </location>
</feature>
<dbReference type="Gene3D" id="3.30.420.10">
    <property type="entry name" value="Ribonuclease H-like superfamily/Ribonuclease H"/>
    <property type="match status" value="1"/>
</dbReference>
<evidence type="ECO:0000313" key="10">
    <source>
        <dbReference type="Proteomes" id="UP001165063"/>
    </source>
</evidence>